<dbReference type="AlphaFoldDB" id="A0A6A5YB49"/>
<evidence type="ECO:0000313" key="2">
    <source>
        <dbReference type="EMBL" id="KAF2021824.1"/>
    </source>
</evidence>
<proteinExistence type="predicted"/>
<organism evidence="2 3">
    <name type="scientific">Aaosphaeria arxii CBS 175.79</name>
    <dbReference type="NCBI Taxonomy" id="1450172"/>
    <lineage>
        <taxon>Eukaryota</taxon>
        <taxon>Fungi</taxon>
        <taxon>Dikarya</taxon>
        <taxon>Ascomycota</taxon>
        <taxon>Pezizomycotina</taxon>
        <taxon>Dothideomycetes</taxon>
        <taxon>Pleosporomycetidae</taxon>
        <taxon>Pleosporales</taxon>
        <taxon>Pleosporales incertae sedis</taxon>
        <taxon>Aaosphaeria</taxon>
    </lineage>
</organism>
<feature type="chain" id="PRO_5025401835" evidence="1">
    <location>
        <begin position="22"/>
        <end position="128"/>
    </location>
</feature>
<name>A0A6A5YB49_9PLEO</name>
<feature type="signal peptide" evidence="1">
    <location>
        <begin position="1"/>
        <end position="21"/>
    </location>
</feature>
<keyword evidence="3" id="KW-1185">Reference proteome</keyword>
<protein>
    <submittedName>
        <fullName evidence="2">Uncharacterized protein</fullName>
    </submittedName>
</protein>
<evidence type="ECO:0000256" key="1">
    <source>
        <dbReference type="SAM" id="SignalP"/>
    </source>
</evidence>
<keyword evidence="1" id="KW-0732">Signal</keyword>
<dbReference type="RefSeq" id="XP_033390163.1">
    <property type="nucleotide sequence ID" value="XM_033525664.1"/>
</dbReference>
<sequence>MPSFKSILLATALAASQLVAAEKFRISGQVLNGEGPASRGKMAYWSATAADGTKVCDTGKTQKDLPNKFDCDTPGATFEWKENEADATKYDITVCRKEDDCTSGQLVPTENAWQCQVFGCSGFGDIGA</sequence>
<dbReference type="EMBL" id="ML978066">
    <property type="protein sequence ID" value="KAF2021824.1"/>
    <property type="molecule type" value="Genomic_DNA"/>
</dbReference>
<dbReference type="Proteomes" id="UP000799778">
    <property type="component" value="Unassembled WGS sequence"/>
</dbReference>
<accession>A0A6A5YB49</accession>
<gene>
    <name evidence="2" type="ORF">BU24DRAFT_404781</name>
</gene>
<reference evidence="2" key="1">
    <citation type="journal article" date="2020" name="Stud. Mycol.">
        <title>101 Dothideomycetes genomes: a test case for predicting lifestyles and emergence of pathogens.</title>
        <authorList>
            <person name="Haridas S."/>
            <person name="Albert R."/>
            <person name="Binder M."/>
            <person name="Bloem J."/>
            <person name="Labutti K."/>
            <person name="Salamov A."/>
            <person name="Andreopoulos B."/>
            <person name="Baker S."/>
            <person name="Barry K."/>
            <person name="Bills G."/>
            <person name="Bluhm B."/>
            <person name="Cannon C."/>
            <person name="Castanera R."/>
            <person name="Culley D."/>
            <person name="Daum C."/>
            <person name="Ezra D."/>
            <person name="Gonzalez J."/>
            <person name="Henrissat B."/>
            <person name="Kuo A."/>
            <person name="Liang C."/>
            <person name="Lipzen A."/>
            <person name="Lutzoni F."/>
            <person name="Magnuson J."/>
            <person name="Mondo S."/>
            <person name="Nolan M."/>
            <person name="Ohm R."/>
            <person name="Pangilinan J."/>
            <person name="Park H.-J."/>
            <person name="Ramirez L."/>
            <person name="Alfaro M."/>
            <person name="Sun H."/>
            <person name="Tritt A."/>
            <person name="Yoshinaga Y."/>
            <person name="Zwiers L.-H."/>
            <person name="Turgeon B."/>
            <person name="Goodwin S."/>
            <person name="Spatafora J."/>
            <person name="Crous P."/>
            <person name="Grigoriev I."/>
        </authorList>
    </citation>
    <scope>NUCLEOTIDE SEQUENCE</scope>
    <source>
        <strain evidence="2">CBS 175.79</strain>
    </source>
</reference>
<evidence type="ECO:0000313" key="3">
    <source>
        <dbReference type="Proteomes" id="UP000799778"/>
    </source>
</evidence>
<dbReference type="GeneID" id="54283061"/>